<protein>
    <submittedName>
        <fullName evidence="2">Uncharacterized protein</fullName>
    </submittedName>
</protein>
<name>A0A8X6MM42_NEPPI</name>
<reference evidence="2" key="1">
    <citation type="submission" date="2020-08" db="EMBL/GenBank/DDBJ databases">
        <title>Multicomponent nature underlies the extraordinary mechanical properties of spider dragline silk.</title>
        <authorList>
            <person name="Kono N."/>
            <person name="Nakamura H."/>
            <person name="Mori M."/>
            <person name="Yoshida Y."/>
            <person name="Ohtoshi R."/>
            <person name="Malay A.D."/>
            <person name="Moran D.A.P."/>
            <person name="Tomita M."/>
            <person name="Numata K."/>
            <person name="Arakawa K."/>
        </authorList>
    </citation>
    <scope>NUCLEOTIDE SEQUENCE</scope>
</reference>
<keyword evidence="1" id="KW-1133">Transmembrane helix</keyword>
<feature type="transmembrane region" description="Helical" evidence="1">
    <location>
        <begin position="20"/>
        <end position="40"/>
    </location>
</feature>
<dbReference type="Proteomes" id="UP000887013">
    <property type="component" value="Unassembled WGS sequence"/>
</dbReference>
<comment type="caution">
    <text evidence="2">The sequence shown here is derived from an EMBL/GenBank/DDBJ whole genome shotgun (WGS) entry which is preliminary data.</text>
</comment>
<accession>A0A8X6MM42</accession>
<sequence>MSKRAKLFHHLGRMSERVELVMSSQVVFLHLTFWAALLHFQSLVIFRPGGNDGSEDSADKEANQNNVVQKPKKIANHSGYECFLS</sequence>
<keyword evidence="3" id="KW-1185">Reference proteome</keyword>
<keyword evidence="1" id="KW-0472">Membrane</keyword>
<dbReference type="EMBL" id="BMAW01048559">
    <property type="protein sequence ID" value="GFS66657.1"/>
    <property type="molecule type" value="Genomic_DNA"/>
</dbReference>
<evidence type="ECO:0000313" key="3">
    <source>
        <dbReference type="Proteomes" id="UP000887013"/>
    </source>
</evidence>
<organism evidence="2 3">
    <name type="scientific">Nephila pilipes</name>
    <name type="common">Giant wood spider</name>
    <name type="synonym">Nephila maculata</name>
    <dbReference type="NCBI Taxonomy" id="299642"/>
    <lineage>
        <taxon>Eukaryota</taxon>
        <taxon>Metazoa</taxon>
        <taxon>Ecdysozoa</taxon>
        <taxon>Arthropoda</taxon>
        <taxon>Chelicerata</taxon>
        <taxon>Arachnida</taxon>
        <taxon>Araneae</taxon>
        <taxon>Araneomorphae</taxon>
        <taxon>Entelegynae</taxon>
        <taxon>Araneoidea</taxon>
        <taxon>Nephilidae</taxon>
        <taxon>Nephila</taxon>
    </lineage>
</organism>
<evidence type="ECO:0000313" key="2">
    <source>
        <dbReference type="EMBL" id="GFS66657.1"/>
    </source>
</evidence>
<gene>
    <name evidence="2" type="ORF">NPIL_600871</name>
</gene>
<keyword evidence="1" id="KW-0812">Transmembrane</keyword>
<evidence type="ECO:0000256" key="1">
    <source>
        <dbReference type="SAM" id="Phobius"/>
    </source>
</evidence>
<proteinExistence type="predicted"/>
<dbReference type="AlphaFoldDB" id="A0A8X6MM42"/>